<protein>
    <submittedName>
        <fullName evidence="1">Uncharacterized protein</fullName>
    </submittedName>
</protein>
<proteinExistence type="predicted"/>
<accession>A0A0U5GYP0</accession>
<dbReference type="STRING" id="454130.A0A0U5GYP0"/>
<sequence>MATPITTPTPAIQKALSLPEILSEIFHWIYADEGRLEEIPDRPRHYTFVITRRNDLHSCALTSRLWFAESIALLWKIPHDPDLKHLERDIEDRLGPLPPSRREFYAKFIDEGTIETTRLGKDGSKSELDGVVLPALRTMRLYVPLYNSGVPAIVAPRLKQLDIDPHVEVLPPEECVGENVMGEVLEQIPALFSNVDVVTFGLCYARRKDFERFKSRMPGVTIHDEDSVILN</sequence>
<keyword evidence="2" id="KW-1185">Reference proteome</keyword>
<dbReference type="Proteomes" id="UP000054771">
    <property type="component" value="Unassembled WGS sequence"/>
</dbReference>
<evidence type="ECO:0000313" key="1">
    <source>
        <dbReference type="EMBL" id="CEN62675.1"/>
    </source>
</evidence>
<organism evidence="1 2">
    <name type="scientific">Aspergillus calidoustus</name>
    <dbReference type="NCBI Taxonomy" id="454130"/>
    <lineage>
        <taxon>Eukaryota</taxon>
        <taxon>Fungi</taxon>
        <taxon>Dikarya</taxon>
        <taxon>Ascomycota</taxon>
        <taxon>Pezizomycotina</taxon>
        <taxon>Eurotiomycetes</taxon>
        <taxon>Eurotiomycetidae</taxon>
        <taxon>Eurotiales</taxon>
        <taxon>Aspergillaceae</taxon>
        <taxon>Aspergillus</taxon>
        <taxon>Aspergillus subgen. Nidulantes</taxon>
    </lineage>
</organism>
<dbReference type="EMBL" id="CDMC01000007">
    <property type="protein sequence ID" value="CEN62675.1"/>
    <property type="molecule type" value="Genomic_DNA"/>
</dbReference>
<name>A0A0U5GYP0_ASPCI</name>
<dbReference type="AlphaFoldDB" id="A0A0U5GYP0"/>
<dbReference type="OrthoDB" id="4472286at2759"/>
<reference evidence="2" key="1">
    <citation type="journal article" date="2016" name="Genome Announc.">
        <title>Draft genome sequences of fungus Aspergillus calidoustus.</title>
        <authorList>
            <person name="Horn F."/>
            <person name="Linde J."/>
            <person name="Mattern D.J."/>
            <person name="Walther G."/>
            <person name="Guthke R."/>
            <person name="Scherlach K."/>
            <person name="Martin K."/>
            <person name="Brakhage A.A."/>
            <person name="Petzke L."/>
            <person name="Valiante V."/>
        </authorList>
    </citation>
    <scope>NUCLEOTIDE SEQUENCE [LARGE SCALE GENOMIC DNA]</scope>
    <source>
        <strain evidence="2">SF006504</strain>
    </source>
</reference>
<gene>
    <name evidence="1" type="ORF">ASPCAL09307</name>
</gene>
<dbReference type="OMA" id="WIYADEG"/>
<evidence type="ECO:0000313" key="2">
    <source>
        <dbReference type="Proteomes" id="UP000054771"/>
    </source>
</evidence>